<comment type="caution">
    <text evidence="2">The sequence shown here is derived from an EMBL/GenBank/DDBJ whole genome shotgun (WGS) entry which is preliminary data.</text>
</comment>
<feature type="region of interest" description="Disordered" evidence="1">
    <location>
        <begin position="137"/>
        <end position="164"/>
    </location>
</feature>
<evidence type="ECO:0008006" key="4">
    <source>
        <dbReference type="Google" id="ProtNLM"/>
    </source>
</evidence>
<proteinExistence type="predicted"/>
<dbReference type="EMBL" id="VWXL01000048">
    <property type="protein sequence ID" value="MVB10824.1"/>
    <property type="molecule type" value="Genomic_DNA"/>
</dbReference>
<evidence type="ECO:0000313" key="3">
    <source>
        <dbReference type="Proteomes" id="UP000469440"/>
    </source>
</evidence>
<dbReference type="AlphaFoldDB" id="A0A6N8HY93"/>
<gene>
    <name evidence="2" type="ORF">CAFE_15220</name>
</gene>
<keyword evidence="3" id="KW-1185">Reference proteome</keyword>
<dbReference type="InterPro" id="IPR024234">
    <property type="entry name" value="DUF3801"/>
</dbReference>
<reference evidence="2 3" key="1">
    <citation type="submission" date="2019-09" db="EMBL/GenBank/DDBJ databases">
        <title>Genome sequence of Clostridium sp. EA1.</title>
        <authorList>
            <person name="Poehlein A."/>
            <person name="Bengelsdorf F.R."/>
            <person name="Daniel R."/>
        </authorList>
    </citation>
    <scope>NUCLEOTIDE SEQUENCE [LARGE SCALE GENOMIC DNA]</scope>
    <source>
        <strain evidence="2 3">EA1</strain>
    </source>
</reference>
<accession>A0A6N8HY93</accession>
<dbReference type="Proteomes" id="UP000469440">
    <property type="component" value="Unassembled WGS sequence"/>
</dbReference>
<dbReference type="RefSeq" id="WP_156990260.1">
    <property type="nucleotide sequence ID" value="NZ_VWXL01000048.1"/>
</dbReference>
<evidence type="ECO:0000313" key="2">
    <source>
        <dbReference type="EMBL" id="MVB10824.1"/>
    </source>
</evidence>
<name>A0A6N8HY93_9FIRM</name>
<sequence length="164" mass="18728">MVGDELGEKVVAIHFSAAEKITKATLSALLGLLLAGGGKVIYHATSNKMNIHKMAKEGGQTQGIEVSKSEMKGFDTYARKYHFEYSMVREKNDKTQYIFMFRAKDMDRLEHAAKDFFKDGRDHTSLQKKIEQAREKAFNINQAHEVEKSKEQTKSKGRNRGRER</sequence>
<dbReference type="Pfam" id="PF12687">
    <property type="entry name" value="DUF3801"/>
    <property type="match status" value="1"/>
</dbReference>
<organism evidence="2 3">
    <name type="scientific">Caproicibacter fermentans</name>
    <dbReference type="NCBI Taxonomy" id="2576756"/>
    <lineage>
        <taxon>Bacteria</taxon>
        <taxon>Bacillati</taxon>
        <taxon>Bacillota</taxon>
        <taxon>Clostridia</taxon>
        <taxon>Eubacteriales</taxon>
        <taxon>Acutalibacteraceae</taxon>
        <taxon>Caproicibacter</taxon>
    </lineage>
</organism>
<feature type="compositionally biased region" description="Basic and acidic residues" evidence="1">
    <location>
        <begin position="144"/>
        <end position="164"/>
    </location>
</feature>
<dbReference type="OrthoDB" id="9811478at2"/>
<protein>
    <recommendedName>
        <fullName evidence="4">PcfB family protein</fullName>
    </recommendedName>
</protein>
<evidence type="ECO:0000256" key="1">
    <source>
        <dbReference type="SAM" id="MobiDB-lite"/>
    </source>
</evidence>